<dbReference type="GO" id="GO:0005524">
    <property type="term" value="F:ATP binding"/>
    <property type="evidence" value="ECO:0007669"/>
    <property type="project" value="UniProtKB-UniRule"/>
</dbReference>
<dbReference type="InterPro" id="IPR009080">
    <property type="entry name" value="tRNAsynth_Ia_anticodon-bd"/>
</dbReference>
<dbReference type="Gene3D" id="1.20.120.1910">
    <property type="entry name" value="Cysteine-tRNA ligase, C-terminal anti-codon recognition domain"/>
    <property type="match status" value="1"/>
</dbReference>
<dbReference type="Gene3D" id="3.40.50.620">
    <property type="entry name" value="HUPs"/>
    <property type="match status" value="1"/>
</dbReference>
<comment type="subcellular location">
    <subcellularLocation>
        <location evidence="1 12">Cytoplasm</location>
    </subcellularLocation>
</comment>
<evidence type="ECO:0000256" key="1">
    <source>
        <dbReference type="ARBA" id="ARBA00004496"/>
    </source>
</evidence>
<dbReference type="SUPFAM" id="SSF47323">
    <property type="entry name" value="Anticodon-binding domain of a subclass of class I aminoacyl-tRNA synthetases"/>
    <property type="match status" value="1"/>
</dbReference>
<dbReference type="PANTHER" id="PTHR10890:SF3">
    <property type="entry name" value="CYSTEINE--TRNA LIGASE, CYTOPLASMIC"/>
    <property type="match status" value="1"/>
</dbReference>
<sequence length="493" mass="54675">MSLYVSNTLSGEREPFEPDDPENVLVYTCGLTVSDDSHLGHARLWVQSDVMVRWLSHLGYGVRHVQNFTDVNEKIVARTGEGDLGDTEQAVARHYVESVIEDMRDLNLDRAEVYPRVSEHIPEIIEIVETLVEKGYAYEAGGSVYFDVTEFEDYGKLSGQDVEEIESQGAESDRAEKRHPADFALWKAGAVDPGDANEHRSDDLPPLEEPAGQTWASPWGEGRPGWHVECSAMSTTHLDDSIDVHVGGQDLVFPHHENEIAQSEAASGDQFATYWLHVRLLETAGEKMSSSLGNYFTTKNAVEEFGPNVVRMFLVSTSYTQRQTYSEATISEAQERWERVERAYERATDAADSVDAYAKVEDDDLRAAVVDAREAFTSSMNDDFNARGAVSALLELASAVHRYVDEVEAYDYRGLVDAIETFEDLGGGVLGFQFGAADGGDATLAGDLVELVLNIREEERAAGNYERADELRDRLEALGVTVEDTDDGSTYRL</sequence>
<comment type="catalytic activity">
    <reaction evidence="11 12">
        <text>tRNA(Cys) + L-cysteine + ATP = L-cysteinyl-tRNA(Cys) + AMP + diphosphate</text>
        <dbReference type="Rhea" id="RHEA:17773"/>
        <dbReference type="Rhea" id="RHEA-COMP:9661"/>
        <dbReference type="Rhea" id="RHEA-COMP:9679"/>
        <dbReference type="ChEBI" id="CHEBI:30616"/>
        <dbReference type="ChEBI" id="CHEBI:33019"/>
        <dbReference type="ChEBI" id="CHEBI:35235"/>
        <dbReference type="ChEBI" id="CHEBI:78442"/>
        <dbReference type="ChEBI" id="CHEBI:78517"/>
        <dbReference type="ChEBI" id="CHEBI:456215"/>
        <dbReference type="EC" id="6.1.1.16"/>
    </reaction>
</comment>
<dbReference type="InterPro" id="IPR014729">
    <property type="entry name" value="Rossmann-like_a/b/a_fold"/>
</dbReference>
<dbReference type="SUPFAM" id="SSF52374">
    <property type="entry name" value="Nucleotidylyl transferase"/>
    <property type="match status" value="1"/>
</dbReference>
<comment type="cofactor">
    <cofactor evidence="12">
        <name>Zn(2+)</name>
        <dbReference type="ChEBI" id="CHEBI:29105"/>
    </cofactor>
    <text evidence="12">Binds 1 zinc ion per subunit.</text>
</comment>
<feature type="short sequence motif" description="'HIGH' region" evidence="12">
    <location>
        <begin position="31"/>
        <end position="41"/>
    </location>
</feature>
<feature type="binding site" evidence="12">
    <location>
        <position position="259"/>
    </location>
    <ligand>
        <name>Zn(2+)</name>
        <dbReference type="ChEBI" id="CHEBI:29105"/>
    </ligand>
</feature>
<keyword evidence="4 12" id="KW-0436">Ligase</keyword>
<evidence type="ECO:0000256" key="11">
    <source>
        <dbReference type="ARBA" id="ARBA00047398"/>
    </source>
</evidence>
<evidence type="ECO:0000259" key="14">
    <source>
        <dbReference type="SMART" id="SM00840"/>
    </source>
</evidence>
<comment type="caution">
    <text evidence="15">The sequence shown here is derived from an EMBL/GenBank/DDBJ whole genome shotgun (WGS) entry which is preliminary data.</text>
</comment>
<dbReference type="InterPro" id="IPR056411">
    <property type="entry name" value="CysS_C"/>
</dbReference>
<proteinExistence type="inferred from homology"/>
<evidence type="ECO:0000256" key="12">
    <source>
        <dbReference type="HAMAP-Rule" id="MF_00041"/>
    </source>
</evidence>
<dbReference type="PRINTS" id="PR00983">
    <property type="entry name" value="TRNASYNTHCYS"/>
</dbReference>
<dbReference type="Proteomes" id="UP000471521">
    <property type="component" value="Unassembled WGS sequence"/>
</dbReference>
<dbReference type="HAMAP" id="MF_00041">
    <property type="entry name" value="Cys_tRNA_synth"/>
    <property type="match status" value="1"/>
</dbReference>
<dbReference type="SMART" id="SM00840">
    <property type="entry name" value="DALR_2"/>
    <property type="match status" value="1"/>
</dbReference>
<keyword evidence="16" id="KW-1185">Reference proteome</keyword>
<dbReference type="GO" id="GO:0006423">
    <property type="term" value="P:cysteinyl-tRNA aminoacylation"/>
    <property type="evidence" value="ECO:0007669"/>
    <property type="project" value="UniProtKB-UniRule"/>
</dbReference>
<dbReference type="NCBIfam" id="TIGR00435">
    <property type="entry name" value="cysS"/>
    <property type="match status" value="1"/>
</dbReference>
<gene>
    <name evidence="12" type="primary">cysS</name>
    <name evidence="15" type="ORF">GRX66_13425</name>
</gene>
<keyword evidence="3 12" id="KW-0963">Cytoplasm</keyword>
<comment type="similarity">
    <text evidence="2 12">Belongs to the class-I aminoacyl-tRNA synthetase family.</text>
</comment>
<dbReference type="Pfam" id="PF09190">
    <property type="entry name" value="DALR_2"/>
    <property type="match status" value="1"/>
</dbReference>
<feature type="binding site" evidence="12">
    <location>
        <position position="290"/>
    </location>
    <ligand>
        <name>ATP</name>
        <dbReference type="ChEBI" id="CHEBI:30616"/>
    </ligand>
</feature>
<dbReference type="InterPro" id="IPR015803">
    <property type="entry name" value="Cys-tRNA-ligase"/>
</dbReference>
<evidence type="ECO:0000256" key="13">
    <source>
        <dbReference type="SAM" id="MobiDB-lite"/>
    </source>
</evidence>
<dbReference type="RefSeq" id="WP_159527019.1">
    <property type="nucleotide sequence ID" value="NZ_WUUU01000125.1"/>
</dbReference>
<organism evidence="15 16">
    <name type="scientific">Halobacterium bonnevillei</name>
    <dbReference type="NCBI Taxonomy" id="2692200"/>
    <lineage>
        <taxon>Archaea</taxon>
        <taxon>Methanobacteriati</taxon>
        <taxon>Methanobacteriota</taxon>
        <taxon>Stenosarchaea group</taxon>
        <taxon>Halobacteria</taxon>
        <taxon>Halobacteriales</taxon>
        <taxon>Halobacteriaceae</taxon>
        <taxon>Halobacterium</taxon>
    </lineage>
</organism>
<evidence type="ECO:0000256" key="7">
    <source>
        <dbReference type="ARBA" id="ARBA00022833"/>
    </source>
</evidence>
<feature type="binding site" evidence="12">
    <location>
        <position position="230"/>
    </location>
    <ligand>
        <name>Zn(2+)</name>
        <dbReference type="ChEBI" id="CHEBI:29105"/>
    </ligand>
</feature>
<evidence type="ECO:0000313" key="15">
    <source>
        <dbReference type="EMBL" id="MXR21557.1"/>
    </source>
</evidence>
<evidence type="ECO:0000256" key="5">
    <source>
        <dbReference type="ARBA" id="ARBA00022723"/>
    </source>
</evidence>
<keyword evidence="6 12" id="KW-0547">Nucleotide-binding</keyword>
<evidence type="ECO:0000256" key="9">
    <source>
        <dbReference type="ARBA" id="ARBA00022917"/>
    </source>
</evidence>
<keyword evidence="7 12" id="KW-0862">Zinc</keyword>
<feature type="domain" description="Cysteinyl-tRNA synthetase class Ia DALR" evidence="14">
    <location>
        <begin position="375"/>
        <end position="444"/>
    </location>
</feature>
<feature type="short sequence motif" description="'KMSKS' region" evidence="12">
    <location>
        <begin position="287"/>
        <end position="291"/>
    </location>
</feature>
<dbReference type="EMBL" id="WUUU01000125">
    <property type="protein sequence ID" value="MXR21557.1"/>
    <property type="molecule type" value="Genomic_DNA"/>
</dbReference>
<dbReference type="Pfam" id="PF01406">
    <property type="entry name" value="tRNA-synt_1e"/>
    <property type="match status" value="1"/>
</dbReference>
<dbReference type="GO" id="GO:0005737">
    <property type="term" value="C:cytoplasm"/>
    <property type="evidence" value="ECO:0007669"/>
    <property type="project" value="UniProtKB-SubCell"/>
</dbReference>
<evidence type="ECO:0000256" key="2">
    <source>
        <dbReference type="ARBA" id="ARBA00005594"/>
    </source>
</evidence>
<keyword evidence="10 12" id="KW-0030">Aminoacyl-tRNA synthetase</keyword>
<dbReference type="OrthoDB" id="9445at2157"/>
<dbReference type="GO" id="GO:0008270">
    <property type="term" value="F:zinc ion binding"/>
    <property type="evidence" value="ECO:0007669"/>
    <property type="project" value="UniProtKB-UniRule"/>
</dbReference>
<name>A0A6B0SK44_9EURY</name>
<evidence type="ECO:0000256" key="8">
    <source>
        <dbReference type="ARBA" id="ARBA00022840"/>
    </source>
</evidence>
<dbReference type="InterPro" id="IPR015273">
    <property type="entry name" value="Cys-tRNA-synt_Ia_DALR"/>
</dbReference>
<dbReference type="InterPro" id="IPR032678">
    <property type="entry name" value="tRNA-synt_1_cat_dom"/>
</dbReference>
<feature type="binding site" evidence="12">
    <location>
        <position position="29"/>
    </location>
    <ligand>
        <name>Zn(2+)</name>
        <dbReference type="ChEBI" id="CHEBI:29105"/>
    </ligand>
</feature>
<dbReference type="GO" id="GO:0004817">
    <property type="term" value="F:cysteine-tRNA ligase activity"/>
    <property type="evidence" value="ECO:0007669"/>
    <property type="project" value="UniProtKB-UniRule"/>
</dbReference>
<dbReference type="InterPro" id="IPR024909">
    <property type="entry name" value="Cys-tRNA/MSH_ligase"/>
</dbReference>
<evidence type="ECO:0000256" key="4">
    <source>
        <dbReference type="ARBA" id="ARBA00022598"/>
    </source>
</evidence>
<protein>
    <recommendedName>
        <fullName evidence="12">Cysteine--tRNA ligase</fullName>
        <ecNumber evidence="12">6.1.1.16</ecNumber>
    </recommendedName>
    <alternativeName>
        <fullName evidence="12">Cysteinyl-tRNA synthetase</fullName>
        <shortName evidence="12">CysRS</shortName>
    </alternativeName>
</protein>
<dbReference type="AlphaFoldDB" id="A0A6B0SK44"/>
<keyword evidence="5 12" id="KW-0479">Metal-binding</keyword>
<reference evidence="15 16" key="1">
    <citation type="submission" date="2019-12" db="EMBL/GenBank/DDBJ databases">
        <title>Isolation and characterization of three novel carbon monoxide-oxidizing members of Halobacteria from salione crusts and soils.</title>
        <authorList>
            <person name="Myers M.R."/>
            <person name="King G.M."/>
        </authorList>
    </citation>
    <scope>NUCLEOTIDE SEQUENCE [LARGE SCALE GENOMIC DNA]</scope>
    <source>
        <strain evidence="15 16">PCN9</strain>
    </source>
</reference>
<feature type="binding site" evidence="12">
    <location>
        <position position="255"/>
    </location>
    <ligand>
        <name>Zn(2+)</name>
        <dbReference type="ChEBI" id="CHEBI:29105"/>
    </ligand>
</feature>
<evidence type="ECO:0000256" key="3">
    <source>
        <dbReference type="ARBA" id="ARBA00022490"/>
    </source>
</evidence>
<dbReference type="Pfam" id="PF23493">
    <property type="entry name" value="CysS_C"/>
    <property type="match status" value="1"/>
</dbReference>
<accession>A0A6B0SK44</accession>
<evidence type="ECO:0000256" key="10">
    <source>
        <dbReference type="ARBA" id="ARBA00023146"/>
    </source>
</evidence>
<keyword evidence="9 12" id="KW-0648">Protein biosynthesis</keyword>
<feature type="region of interest" description="Disordered" evidence="13">
    <location>
        <begin position="191"/>
        <end position="220"/>
    </location>
</feature>
<keyword evidence="8 12" id="KW-0067">ATP-binding</keyword>
<dbReference type="EC" id="6.1.1.16" evidence="12"/>
<dbReference type="CDD" id="cd00672">
    <property type="entry name" value="CysRS_core"/>
    <property type="match status" value="1"/>
</dbReference>
<evidence type="ECO:0000256" key="6">
    <source>
        <dbReference type="ARBA" id="ARBA00022741"/>
    </source>
</evidence>
<dbReference type="PANTHER" id="PTHR10890">
    <property type="entry name" value="CYSTEINYL-TRNA SYNTHETASE"/>
    <property type="match status" value="1"/>
</dbReference>
<evidence type="ECO:0000313" key="16">
    <source>
        <dbReference type="Proteomes" id="UP000471521"/>
    </source>
</evidence>